<dbReference type="AlphaFoldDB" id="A0A1E1LN68"/>
<dbReference type="Proteomes" id="UP000178912">
    <property type="component" value="Unassembled WGS sequence"/>
</dbReference>
<evidence type="ECO:0000256" key="2">
    <source>
        <dbReference type="ARBA" id="ARBA00023008"/>
    </source>
</evidence>
<keyword evidence="3" id="KW-0732">Signal</keyword>
<evidence type="ECO:0000259" key="4">
    <source>
        <dbReference type="PROSITE" id="PS00497"/>
    </source>
</evidence>
<sequence>MVSFKQILVIALGTLQLGEALAPPKPCASNCNKISKRREWIKMPDADRKAYIAAEQCLFKTPQKLNRLPGAKTRWDEFASLHQIMALQIHSVGTFLPFHRYFLHVHEALLAECGYTGGLAWWDESKDAGKFSKAKILDKTLGFGGSGTAANPCVPDGPYAGLTVNIGKGFLTQPRCINRVITDSFSAQCDAASVTKAISGKSYAESWLGIYLGPHLYGHIALAMMDGDSITSAGDPLFQMHHGFVDKMWWDWQKKDLTNRLTDMSGPNAMDPAVGFIEFGGGVEEQSKMWGKPTAAMLALTPDPAQGDKGSKNTTLNHVLSSFGIIPDTTVKEIMDIQGGYLCYEYV</sequence>
<keyword evidence="1" id="KW-0479">Metal-binding</keyword>
<dbReference type="Gene3D" id="1.10.1280.10">
    <property type="entry name" value="Di-copper center containing domain from catechol oxidase"/>
    <property type="match status" value="1"/>
</dbReference>
<feature type="domain" description="Tyrosinase copper-binding" evidence="4">
    <location>
        <begin position="90"/>
        <end position="107"/>
    </location>
</feature>
<evidence type="ECO:0000313" key="6">
    <source>
        <dbReference type="Proteomes" id="UP000178912"/>
    </source>
</evidence>
<keyword evidence="2" id="KW-0186">Copper</keyword>
<organism evidence="5 6">
    <name type="scientific">Rhynchosporium agropyri</name>
    <dbReference type="NCBI Taxonomy" id="914238"/>
    <lineage>
        <taxon>Eukaryota</taxon>
        <taxon>Fungi</taxon>
        <taxon>Dikarya</taxon>
        <taxon>Ascomycota</taxon>
        <taxon>Pezizomycotina</taxon>
        <taxon>Leotiomycetes</taxon>
        <taxon>Helotiales</taxon>
        <taxon>Ploettnerulaceae</taxon>
        <taxon>Rhynchosporium</taxon>
    </lineage>
</organism>
<evidence type="ECO:0000256" key="3">
    <source>
        <dbReference type="SAM" id="SignalP"/>
    </source>
</evidence>
<proteinExistence type="predicted"/>
<name>A0A1E1LN68_9HELO</name>
<dbReference type="GO" id="GO:0046872">
    <property type="term" value="F:metal ion binding"/>
    <property type="evidence" value="ECO:0007669"/>
    <property type="project" value="UniProtKB-KW"/>
</dbReference>
<reference evidence="6" key="1">
    <citation type="submission" date="2016-03" db="EMBL/GenBank/DDBJ databases">
        <authorList>
            <person name="Guldener U."/>
        </authorList>
    </citation>
    <scope>NUCLEOTIDE SEQUENCE [LARGE SCALE GENOMIC DNA]</scope>
    <source>
        <strain evidence="6">04CH-RAC-A.6.1</strain>
    </source>
</reference>
<protein>
    <recommendedName>
        <fullName evidence="4">Tyrosinase copper-binding domain-containing protein</fullName>
    </recommendedName>
</protein>
<evidence type="ECO:0000256" key="1">
    <source>
        <dbReference type="ARBA" id="ARBA00022723"/>
    </source>
</evidence>
<dbReference type="EMBL" id="FJUX01000149">
    <property type="protein sequence ID" value="CZT11925.1"/>
    <property type="molecule type" value="Genomic_DNA"/>
</dbReference>
<dbReference type="GO" id="GO:0016491">
    <property type="term" value="F:oxidoreductase activity"/>
    <property type="evidence" value="ECO:0007669"/>
    <property type="project" value="InterPro"/>
</dbReference>
<dbReference type="InterPro" id="IPR050316">
    <property type="entry name" value="Tyrosinase/Hemocyanin"/>
</dbReference>
<feature type="signal peptide" evidence="3">
    <location>
        <begin position="1"/>
        <end position="20"/>
    </location>
</feature>
<gene>
    <name evidence="5" type="ORF">RAG0_15925</name>
</gene>
<dbReference type="OrthoDB" id="6132182at2759"/>
<evidence type="ECO:0000313" key="5">
    <source>
        <dbReference type="EMBL" id="CZT11925.1"/>
    </source>
</evidence>
<dbReference type="InterPro" id="IPR002227">
    <property type="entry name" value="Tyrosinase_Cu-bd"/>
</dbReference>
<dbReference type="PRINTS" id="PR00092">
    <property type="entry name" value="TYROSINASE"/>
</dbReference>
<dbReference type="Pfam" id="PF00264">
    <property type="entry name" value="Tyrosinase"/>
    <property type="match status" value="1"/>
</dbReference>
<feature type="chain" id="PRO_5009447283" description="Tyrosinase copper-binding domain-containing protein" evidence="3">
    <location>
        <begin position="21"/>
        <end position="347"/>
    </location>
</feature>
<dbReference type="PROSITE" id="PS00497">
    <property type="entry name" value="TYROSINASE_1"/>
    <property type="match status" value="1"/>
</dbReference>
<dbReference type="InterPro" id="IPR008922">
    <property type="entry name" value="Di-copper_centre_dom_sf"/>
</dbReference>
<accession>A0A1E1LN68</accession>
<dbReference type="PANTHER" id="PTHR11474">
    <property type="entry name" value="TYROSINASE FAMILY MEMBER"/>
    <property type="match status" value="1"/>
</dbReference>
<keyword evidence="6" id="KW-1185">Reference proteome</keyword>
<dbReference type="SUPFAM" id="SSF48056">
    <property type="entry name" value="Di-copper centre-containing domain"/>
    <property type="match status" value="1"/>
</dbReference>
<dbReference type="PANTHER" id="PTHR11474:SF126">
    <property type="entry name" value="TYROSINASE-LIKE PROTEIN TYR-1-RELATED"/>
    <property type="match status" value="1"/>
</dbReference>